<feature type="region of interest" description="Disordered" evidence="1">
    <location>
        <begin position="693"/>
        <end position="759"/>
    </location>
</feature>
<feature type="region of interest" description="Disordered" evidence="1">
    <location>
        <begin position="297"/>
        <end position="330"/>
    </location>
</feature>
<protein>
    <recommendedName>
        <fullName evidence="4">Type IV pilus biogenesis protein PilP</fullName>
    </recommendedName>
</protein>
<keyword evidence="3" id="KW-1185">Reference proteome</keyword>
<comment type="caution">
    <text evidence="2">The sequence shown here is derived from an EMBL/GenBank/DDBJ whole genome shotgun (WGS) entry which is preliminary data.</text>
</comment>
<feature type="region of interest" description="Disordered" evidence="1">
    <location>
        <begin position="583"/>
        <end position="654"/>
    </location>
</feature>
<dbReference type="InterPro" id="IPR043129">
    <property type="entry name" value="ATPase_NBD"/>
</dbReference>
<evidence type="ECO:0000313" key="3">
    <source>
        <dbReference type="Proteomes" id="UP001652564"/>
    </source>
</evidence>
<feature type="compositionally biased region" description="Basic and acidic residues" evidence="1">
    <location>
        <begin position="201"/>
        <end position="215"/>
    </location>
</feature>
<dbReference type="EMBL" id="JAOWKZ010000001">
    <property type="protein sequence ID" value="MCV2871539.1"/>
    <property type="molecule type" value="Genomic_DNA"/>
</dbReference>
<feature type="region of interest" description="Disordered" evidence="1">
    <location>
        <begin position="366"/>
        <end position="417"/>
    </location>
</feature>
<feature type="region of interest" description="Disordered" evidence="1">
    <location>
        <begin position="175"/>
        <end position="250"/>
    </location>
</feature>
<evidence type="ECO:0008006" key="4">
    <source>
        <dbReference type="Google" id="ProtNLM"/>
    </source>
</evidence>
<gene>
    <name evidence="2" type="ORF">OEZ71_04445</name>
</gene>
<feature type="compositionally biased region" description="Pro residues" evidence="1">
    <location>
        <begin position="637"/>
        <end position="648"/>
    </location>
</feature>
<evidence type="ECO:0000313" key="2">
    <source>
        <dbReference type="EMBL" id="MCV2871539.1"/>
    </source>
</evidence>
<feature type="compositionally biased region" description="Low complexity" evidence="1">
    <location>
        <begin position="705"/>
        <end position="759"/>
    </location>
</feature>
<dbReference type="RefSeq" id="WP_263738707.1">
    <property type="nucleotide sequence ID" value="NZ_JAOWKZ010000001.1"/>
</dbReference>
<feature type="compositionally biased region" description="Low complexity" evidence="1">
    <location>
        <begin position="583"/>
        <end position="598"/>
    </location>
</feature>
<sequence>MEPGFSLRLDHDAVDLLARAGDGWEELGRADFADPELDGQLAELRDLAAALSPDGFATKLVLPASQILYTEADAPGPDEDARCRQIAGALEGRTPYSVEDLVFDWAEQDGTVRVAVVARDTLAEAEAFAEEHGFHPLCFAAAPDPDQFPREPSFGLTRSGAKLVDEGNDLVGRSEALGVVETDSTVDDPAAGTDDEAEAEDATRVDDLASAKPESDEPATATTRDTPEDVSGGDVPDVEAAVQPEARDPDMVVSADVLPGEARPSPADHVMADRTERDHAETELGITAGLVPDDAEELSADGQTLSDPDDPLQDELDTDLGPEPASAGEAAEAPFIAVDDMPDVDETADLPELPVVPAAPAFASRRVGPAVPPGKPETPSLAARPSRFNLPGFGRSATDKSRGVTGADVAVDDTPAAEPRIQTPRVKAPRVPSVHLTDARHGTRAQLQARQKAAEMIPPPADREAGAFEIGLGLRNAPPLRLKLGLVLVAALLVLMALVGFGSLWFSDASAPSEPATVADAPAITEMTETAAESEVPTDVVAAASAPEVDQIAVAEPPADTTPPAPETTVTEDVALAAPDLSAPDAGTIWTSPPSTADTPPPSADVPPSIGTESDPGTDAAPVLSLLAPTTTSPDPGLKPQPVPPPPGTEYQFDANGFIVPTADGVRTPDGVTVFAGRPPVAPVARPAALLPATEPEPETPDPAPALEAEPEAAATSDPASPDAGPSDTATAEDPSAPAEDAPLPAPVDPAHAALKPKPRPAALVAATEARIAEEEAEAEALAQALASATPQAVATSLRPRARPEGLRPVVIAATPAVDDAVAAAVAASLAVPEAPTQAAPQAAPEEEIDEPEPVSAAPNIPTTATVAKQATIKNAINLREISLIGIYGSSANRRALVRMPNGRYVKLKIGDRLDGGQVAAIGDSELSYVKRGKTIVLKILKNG</sequence>
<feature type="compositionally biased region" description="Low complexity" evidence="1">
    <location>
        <begin position="321"/>
        <end position="330"/>
    </location>
</feature>
<reference evidence="2 3" key="1">
    <citation type="submission" date="2022-10" db="EMBL/GenBank/DDBJ databases">
        <title>Defluviimonas sp. nov., isolated from ocean surface sediments.</title>
        <authorList>
            <person name="He W."/>
            <person name="Wang L."/>
            <person name="Zhang D.-F."/>
        </authorList>
    </citation>
    <scope>NUCLEOTIDE SEQUENCE [LARGE SCALE GENOMIC DNA]</scope>
    <source>
        <strain evidence="2 3">WL0050</strain>
    </source>
</reference>
<organism evidence="2 3">
    <name type="scientific">Albidovulum litorale</name>
    <dbReference type="NCBI Taxonomy" id="2984134"/>
    <lineage>
        <taxon>Bacteria</taxon>
        <taxon>Pseudomonadati</taxon>
        <taxon>Pseudomonadota</taxon>
        <taxon>Alphaproteobacteria</taxon>
        <taxon>Rhodobacterales</taxon>
        <taxon>Paracoccaceae</taxon>
        <taxon>Albidovulum</taxon>
    </lineage>
</organism>
<name>A0ABT2ZK90_9RHOB</name>
<dbReference type="Gene3D" id="3.30.420.380">
    <property type="match status" value="1"/>
</dbReference>
<dbReference type="Proteomes" id="UP001652564">
    <property type="component" value="Unassembled WGS sequence"/>
</dbReference>
<feature type="compositionally biased region" description="Acidic residues" evidence="1">
    <location>
        <begin position="307"/>
        <end position="320"/>
    </location>
</feature>
<feature type="region of interest" description="Disordered" evidence="1">
    <location>
        <begin position="836"/>
        <end position="860"/>
    </location>
</feature>
<proteinExistence type="predicted"/>
<accession>A0ABT2ZK90</accession>
<evidence type="ECO:0000256" key="1">
    <source>
        <dbReference type="SAM" id="MobiDB-lite"/>
    </source>
</evidence>
<dbReference type="SUPFAM" id="SSF53067">
    <property type="entry name" value="Actin-like ATPase domain"/>
    <property type="match status" value="1"/>
</dbReference>